<keyword evidence="2" id="KW-1185">Reference proteome</keyword>
<sequence length="135" mass="15513">MTTTKTAEKETEYVENHTLPPSKRLTLDEVKCTEIMGIELPLPARDVLDRISPHRGFIYPGATLQFETKRERSIWKYSFTKVPGGWSRCRSVKEREDSRARTVSQDKRFALKVDGYRTLTEAVSATMESWPVACN</sequence>
<organism evidence="1 2">
    <name type="scientific">Fodinibius salicampi</name>
    <dbReference type="NCBI Taxonomy" id="1920655"/>
    <lineage>
        <taxon>Bacteria</taxon>
        <taxon>Pseudomonadati</taxon>
        <taxon>Balneolota</taxon>
        <taxon>Balneolia</taxon>
        <taxon>Balneolales</taxon>
        <taxon>Balneolaceae</taxon>
        <taxon>Fodinibius</taxon>
    </lineage>
</organism>
<dbReference type="Proteomes" id="UP001207337">
    <property type="component" value="Unassembled WGS sequence"/>
</dbReference>
<protein>
    <submittedName>
        <fullName evidence="1">Uncharacterized protein</fullName>
    </submittedName>
</protein>
<evidence type="ECO:0000313" key="1">
    <source>
        <dbReference type="EMBL" id="MCW9712929.1"/>
    </source>
</evidence>
<dbReference type="EMBL" id="JAJNDC010000002">
    <property type="protein sequence ID" value="MCW9712929.1"/>
    <property type="molecule type" value="Genomic_DNA"/>
</dbReference>
<comment type="caution">
    <text evidence="1">The sequence shown here is derived from an EMBL/GenBank/DDBJ whole genome shotgun (WGS) entry which is preliminary data.</text>
</comment>
<accession>A0ABT3PYL2</accession>
<evidence type="ECO:0000313" key="2">
    <source>
        <dbReference type="Proteomes" id="UP001207337"/>
    </source>
</evidence>
<name>A0ABT3PYL2_9BACT</name>
<reference evidence="1 2" key="1">
    <citation type="submission" date="2021-11" db="EMBL/GenBank/DDBJ databases">
        <title>Aliifidinibius sp. nov., a new bacterium isolated from saline soil.</title>
        <authorList>
            <person name="Galisteo C."/>
            <person name="De La Haba R."/>
            <person name="Sanchez-Porro C."/>
            <person name="Ventosa A."/>
        </authorList>
    </citation>
    <scope>NUCLEOTIDE SEQUENCE [LARGE SCALE GENOMIC DNA]</scope>
    <source>
        <strain evidence="1 2">KACC 190600</strain>
    </source>
</reference>
<gene>
    <name evidence="1" type="ORF">LQ318_08430</name>
</gene>
<proteinExistence type="predicted"/>
<dbReference type="RefSeq" id="WP_265789274.1">
    <property type="nucleotide sequence ID" value="NZ_BAABRS010000002.1"/>
</dbReference>